<evidence type="ECO:0000256" key="1">
    <source>
        <dbReference type="SAM" id="SignalP"/>
    </source>
</evidence>
<gene>
    <name evidence="2" type="ORF">AOQ84DRAFT_47531</name>
</gene>
<feature type="chain" id="PRO_5034151451" description="Secreted protein" evidence="1">
    <location>
        <begin position="25"/>
        <end position="86"/>
    </location>
</feature>
<reference evidence="2 3" key="1">
    <citation type="journal article" date="2016" name="Nat. Commun.">
        <title>Ectomycorrhizal ecology is imprinted in the genome of the dominant symbiotic fungus Cenococcum geophilum.</title>
        <authorList>
            <consortium name="DOE Joint Genome Institute"/>
            <person name="Peter M."/>
            <person name="Kohler A."/>
            <person name="Ohm R.A."/>
            <person name="Kuo A."/>
            <person name="Krutzmann J."/>
            <person name="Morin E."/>
            <person name="Arend M."/>
            <person name="Barry K.W."/>
            <person name="Binder M."/>
            <person name="Choi C."/>
            <person name="Clum A."/>
            <person name="Copeland A."/>
            <person name="Grisel N."/>
            <person name="Haridas S."/>
            <person name="Kipfer T."/>
            <person name="LaButti K."/>
            <person name="Lindquist E."/>
            <person name="Lipzen A."/>
            <person name="Maire R."/>
            <person name="Meier B."/>
            <person name="Mihaltcheva S."/>
            <person name="Molinier V."/>
            <person name="Murat C."/>
            <person name="Poggeler S."/>
            <person name="Quandt C.A."/>
            <person name="Sperisen C."/>
            <person name="Tritt A."/>
            <person name="Tisserant E."/>
            <person name="Crous P.W."/>
            <person name="Henrissat B."/>
            <person name="Nehls U."/>
            <person name="Egli S."/>
            <person name="Spatafora J.W."/>
            <person name="Grigoriev I.V."/>
            <person name="Martin F.M."/>
        </authorList>
    </citation>
    <scope>NUCLEOTIDE SEQUENCE [LARGE SCALE GENOMIC DNA]</scope>
    <source>
        <strain evidence="2 3">CBS 207.34</strain>
    </source>
</reference>
<dbReference type="EMBL" id="KV749717">
    <property type="protein sequence ID" value="OCL08107.1"/>
    <property type="molecule type" value="Genomic_DNA"/>
</dbReference>
<protein>
    <recommendedName>
        <fullName evidence="4">Secreted protein</fullName>
    </recommendedName>
</protein>
<sequence length="86" mass="9236">MACSKSPSSTLTLSLLAHIQSTQAGTGPPCPSRITTDGAKTATSTAITMIPSTIVIHRPAISISWHRVRLKEALWRVRLCSIQARP</sequence>
<dbReference type="Proteomes" id="UP000250140">
    <property type="component" value="Unassembled WGS sequence"/>
</dbReference>
<name>A0A8E2F030_9PEZI</name>
<keyword evidence="3" id="KW-1185">Reference proteome</keyword>
<dbReference type="AlphaFoldDB" id="A0A8E2F030"/>
<evidence type="ECO:0008006" key="4">
    <source>
        <dbReference type="Google" id="ProtNLM"/>
    </source>
</evidence>
<proteinExistence type="predicted"/>
<feature type="signal peptide" evidence="1">
    <location>
        <begin position="1"/>
        <end position="24"/>
    </location>
</feature>
<keyword evidence="1" id="KW-0732">Signal</keyword>
<evidence type="ECO:0000313" key="3">
    <source>
        <dbReference type="Proteomes" id="UP000250140"/>
    </source>
</evidence>
<evidence type="ECO:0000313" key="2">
    <source>
        <dbReference type="EMBL" id="OCL08107.1"/>
    </source>
</evidence>
<organism evidence="2 3">
    <name type="scientific">Glonium stellatum</name>
    <dbReference type="NCBI Taxonomy" id="574774"/>
    <lineage>
        <taxon>Eukaryota</taxon>
        <taxon>Fungi</taxon>
        <taxon>Dikarya</taxon>
        <taxon>Ascomycota</taxon>
        <taxon>Pezizomycotina</taxon>
        <taxon>Dothideomycetes</taxon>
        <taxon>Pleosporomycetidae</taxon>
        <taxon>Gloniales</taxon>
        <taxon>Gloniaceae</taxon>
        <taxon>Glonium</taxon>
    </lineage>
</organism>
<accession>A0A8E2F030</accession>